<dbReference type="EMBL" id="KZ110591">
    <property type="protein sequence ID" value="OSX67974.1"/>
    <property type="molecule type" value="Genomic_DNA"/>
</dbReference>
<dbReference type="RefSeq" id="XP_024344768.1">
    <property type="nucleotide sequence ID" value="XM_024483687.1"/>
</dbReference>
<keyword evidence="2" id="KW-1185">Reference proteome</keyword>
<sequence>PLLVHPPPCSSFRPTEWLMQERLDKIMNTVPDGFLTAEELNLMVYIVDICQEAIAWTDAERGMFFCEYFPDYEMLVIKHVPWVRAPIPVPKAIEGKVRVMLKKQIEAGKYEYLSVSYRSSTFTMEKKMAVAT</sequence>
<evidence type="ECO:0000313" key="1">
    <source>
        <dbReference type="EMBL" id="OSX67974.1"/>
    </source>
</evidence>
<protein>
    <submittedName>
        <fullName evidence="1">Uncharacterized protein</fullName>
    </submittedName>
</protein>
<reference evidence="1 2" key="1">
    <citation type="submission" date="2017-04" db="EMBL/GenBank/DDBJ databases">
        <title>Genome Sequence of the Model Brown-Rot Fungus Postia placenta SB12.</title>
        <authorList>
            <consortium name="DOE Joint Genome Institute"/>
            <person name="Gaskell J."/>
            <person name="Kersten P."/>
            <person name="Larrondo L.F."/>
            <person name="Canessa P."/>
            <person name="Martinez D."/>
            <person name="Hibbett D."/>
            <person name="Schmoll M."/>
            <person name="Kubicek C.P."/>
            <person name="Martinez A.T."/>
            <person name="Yadav J."/>
            <person name="Master E."/>
            <person name="Magnuson J.K."/>
            <person name="James T."/>
            <person name="Yaver D."/>
            <person name="Berka R."/>
            <person name="Labutti K."/>
            <person name="Lipzen A."/>
            <person name="Aerts A."/>
            <person name="Barry K."/>
            <person name="Henrissat B."/>
            <person name="Blanchette R."/>
            <person name="Grigoriev I."/>
            <person name="Cullen D."/>
        </authorList>
    </citation>
    <scope>NUCLEOTIDE SEQUENCE [LARGE SCALE GENOMIC DNA]</scope>
    <source>
        <strain evidence="1 2">MAD-698-R-SB12</strain>
    </source>
</reference>
<dbReference type="AlphaFoldDB" id="A0A1X6NH84"/>
<accession>A0A1X6NH84</accession>
<name>A0A1X6NH84_9APHY</name>
<dbReference type="OrthoDB" id="5599163at2759"/>
<organism evidence="1 2">
    <name type="scientific">Postia placenta MAD-698-R-SB12</name>
    <dbReference type="NCBI Taxonomy" id="670580"/>
    <lineage>
        <taxon>Eukaryota</taxon>
        <taxon>Fungi</taxon>
        <taxon>Dikarya</taxon>
        <taxon>Basidiomycota</taxon>
        <taxon>Agaricomycotina</taxon>
        <taxon>Agaricomycetes</taxon>
        <taxon>Polyporales</taxon>
        <taxon>Adustoporiaceae</taxon>
        <taxon>Rhodonia</taxon>
    </lineage>
</organism>
<gene>
    <name evidence="1" type="ORF">POSPLADRAFT_1127967</name>
</gene>
<proteinExistence type="predicted"/>
<feature type="non-terminal residue" evidence="1">
    <location>
        <position position="1"/>
    </location>
</feature>
<evidence type="ECO:0000313" key="2">
    <source>
        <dbReference type="Proteomes" id="UP000194127"/>
    </source>
</evidence>
<dbReference type="GeneID" id="36328636"/>
<dbReference type="Proteomes" id="UP000194127">
    <property type="component" value="Unassembled WGS sequence"/>
</dbReference>